<comment type="caution">
    <text evidence="1">The sequence shown here is derived from an EMBL/GenBank/DDBJ whole genome shotgun (WGS) entry which is preliminary data.</text>
</comment>
<dbReference type="Proteomes" id="UP000814140">
    <property type="component" value="Unassembled WGS sequence"/>
</dbReference>
<organism evidence="1 2">
    <name type="scientific">Artomyces pyxidatus</name>
    <dbReference type="NCBI Taxonomy" id="48021"/>
    <lineage>
        <taxon>Eukaryota</taxon>
        <taxon>Fungi</taxon>
        <taxon>Dikarya</taxon>
        <taxon>Basidiomycota</taxon>
        <taxon>Agaricomycotina</taxon>
        <taxon>Agaricomycetes</taxon>
        <taxon>Russulales</taxon>
        <taxon>Auriscalpiaceae</taxon>
        <taxon>Artomyces</taxon>
    </lineage>
</organism>
<reference evidence="1" key="1">
    <citation type="submission" date="2021-03" db="EMBL/GenBank/DDBJ databases">
        <authorList>
            <consortium name="DOE Joint Genome Institute"/>
            <person name="Ahrendt S."/>
            <person name="Looney B.P."/>
            <person name="Miyauchi S."/>
            <person name="Morin E."/>
            <person name="Drula E."/>
            <person name="Courty P.E."/>
            <person name="Chicoki N."/>
            <person name="Fauchery L."/>
            <person name="Kohler A."/>
            <person name="Kuo A."/>
            <person name="Labutti K."/>
            <person name="Pangilinan J."/>
            <person name="Lipzen A."/>
            <person name="Riley R."/>
            <person name="Andreopoulos W."/>
            <person name="He G."/>
            <person name="Johnson J."/>
            <person name="Barry K.W."/>
            <person name="Grigoriev I.V."/>
            <person name="Nagy L."/>
            <person name="Hibbett D."/>
            <person name="Henrissat B."/>
            <person name="Matheny P.B."/>
            <person name="Labbe J."/>
            <person name="Martin F."/>
        </authorList>
    </citation>
    <scope>NUCLEOTIDE SEQUENCE</scope>
    <source>
        <strain evidence="1">HHB10654</strain>
    </source>
</reference>
<proteinExistence type="predicted"/>
<name>A0ACB8TD97_9AGAM</name>
<accession>A0ACB8TD97</accession>
<keyword evidence="2" id="KW-1185">Reference proteome</keyword>
<evidence type="ECO:0000313" key="2">
    <source>
        <dbReference type="Proteomes" id="UP000814140"/>
    </source>
</evidence>
<gene>
    <name evidence="1" type="ORF">BV25DRAFT_1522425</name>
</gene>
<dbReference type="EMBL" id="MU277193">
    <property type="protein sequence ID" value="KAI0066255.1"/>
    <property type="molecule type" value="Genomic_DNA"/>
</dbReference>
<sequence length="621" mass="69531">MFSVDVDSQHRDWEAYLRSLPFHKDPTSHEPGQRPLDLDFWRQDTSTRHSLSMADKINTQLREGQDGILDPPATLTNLASIASTPILSLPPEILTEIFLCCAARGKLFEKRYTDVRGHHKFQSQLQFEWVGWINVTHVCRSWREVALNSASLWSFIDVVPMKPSGFDEMLSRSATTPLSLTISSDRPYIDRWDEAALPPVYRILSSRTLPRLRNLFVQAERGAQDDIWFYELLSLMSSSSVAPLLESLTLHCHKPIKGFELRASQIPLLRSLTVSEWSNFLASSAFENLVELRICPRNHPPSTTDIFPILIQMQRLELFSATMGPPEEQFPTSRSPMPCLKSLQVAGNASCLDFVQHLILPSRCRTRIRPCYPDTNPLVHPVLETFGGIDTPPRALVLRACPSTVLHLQLWGQADTVDMERVWRPNEDLYVEHVDPSATPNLELCVVHYSGDPLLGDEPAPWAGLHLADIVELGLQLTHAAVWTKDRWLAGFRQATRLRTLVARGSRAAQSLVYALAPPALAEDTVPRNQSTALGVASEPDAVLFPVLETIVVRADSPDALISFATFEALAIQLEARFAQGIQPPSKIQIPRFGKDEGRVEVIVEHLKTRAGVATVVVKEE</sequence>
<protein>
    <submittedName>
        <fullName evidence="1">Uncharacterized protein</fullName>
    </submittedName>
</protein>
<reference evidence="1" key="2">
    <citation type="journal article" date="2022" name="New Phytol.">
        <title>Evolutionary transition to the ectomycorrhizal habit in the genomes of a hyperdiverse lineage of mushroom-forming fungi.</title>
        <authorList>
            <person name="Looney B."/>
            <person name="Miyauchi S."/>
            <person name="Morin E."/>
            <person name="Drula E."/>
            <person name="Courty P.E."/>
            <person name="Kohler A."/>
            <person name="Kuo A."/>
            <person name="LaButti K."/>
            <person name="Pangilinan J."/>
            <person name="Lipzen A."/>
            <person name="Riley R."/>
            <person name="Andreopoulos W."/>
            <person name="He G."/>
            <person name="Johnson J."/>
            <person name="Nolan M."/>
            <person name="Tritt A."/>
            <person name="Barry K.W."/>
            <person name="Grigoriev I.V."/>
            <person name="Nagy L.G."/>
            <person name="Hibbett D."/>
            <person name="Henrissat B."/>
            <person name="Matheny P.B."/>
            <person name="Labbe J."/>
            <person name="Martin F.M."/>
        </authorList>
    </citation>
    <scope>NUCLEOTIDE SEQUENCE</scope>
    <source>
        <strain evidence="1">HHB10654</strain>
    </source>
</reference>
<evidence type="ECO:0000313" key="1">
    <source>
        <dbReference type="EMBL" id="KAI0066255.1"/>
    </source>
</evidence>